<keyword evidence="3" id="KW-1133">Transmembrane helix</keyword>
<dbReference type="PROSITE" id="PS50234">
    <property type="entry name" value="VWFA"/>
    <property type="match status" value="1"/>
</dbReference>
<proteinExistence type="predicted"/>
<keyword evidence="3" id="KW-0812">Transmembrane</keyword>
<dbReference type="Pfam" id="PF25301">
    <property type="entry name" value="CUT_C"/>
    <property type="match status" value="1"/>
</dbReference>
<feature type="region of interest" description="Disordered" evidence="2">
    <location>
        <begin position="164"/>
        <end position="325"/>
    </location>
</feature>
<dbReference type="SMART" id="SM00327">
    <property type="entry name" value="VWA"/>
    <property type="match status" value="1"/>
</dbReference>
<reference evidence="5" key="1">
    <citation type="submission" date="2017-02" db="UniProtKB">
        <authorList>
            <consortium name="WormBaseParasite"/>
        </authorList>
    </citation>
    <scope>IDENTIFICATION</scope>
</reference>
<dbReference type="PANTHER" id="PTHR22907">
    <property type="entry name" value="GH04558P"/>
    <property type="match status" value="1"/>
</dbReference>
<evidence type="ECO:0000256" key="2">
    <source>
        <dbReference type="SAM" id="MobiDB-lite"/>
    </source>
</evidence>
<feature type="region of interest" description="Disordered" evidence="2">
    <location>
        <begin position="1050"/>
        <end position="1078"/>
    </location>
</feature>
<feature type="domain" description="VWFA" evidence="4">
    <location>
        <begin position="535"/>
        <end position="721"/>
    </location>
</feature>
<dbReference type="InterPro" id="IPR036465">
    <property type="entry name" value="vWFA_dom_sf"/>
</dbReference>
<dbReference type="SUPFAM" id="SSF53300">
    <property type="entry name" value="vWA-like"/>
    <property type="match status" value="1"/>
</dbReference>
<feature type="region of interest" description="Disordered" evidence="2">
    <location>
        <begin position="116"/>
        <end position="145"/>
    </location>
</feature>
<evidence type="ECO:0000256" key="1">
    <source>
        <dbReference type="ARBA" id="ARBA00022729"/>
    </source>
</evidence>
<feature type="compositionally biased region" description="Low complexity" evidence="2">
    <location>
        <begin position="128"/>
        <end position="145"/>
    </location>
</feature>
<accession>A0A0N4WZQ7</accession>
<organism evidence="5">
    <name type="scientific">Haemonchus placei</name>
    <name type="common">Barber's pole worm</name>
    <dbReference type="NCBI Taxonomy" id="6290"/>
    <lineage>
        <taxon>Eukaryota</taxon>
        <taxon>Metazoa</taxon>
        <taxon>Ecdysozoa</taxon>
        <taxon>Nematoda</taxon>
        <taxon>Chromadorea</taxon>
        <taxon>Rhabditida</taxon>
        <taxon>Rhabditina</taxon>
        <taxon>Rhabditomorpha</taxon>
        <taxon>Strongyloidea</taxon>
        <taxon>Trichostrongylidae</taxon>
        <taxon>Haemonchus</taxon>
    </lineage>
</organism>
<evidence type="ECO:0000256" key="3">
    <source>
        <dbReference type="SAM" id="Phobius"/>
    </source>
</evidence>
<feature type="compositionally biased region" description="Low complexity" evidence="2">
    <location>
        <begin position="353"/>
        <end position="438"/>
    </location>
</feature>
<sequence>LKFVEEHKAQVKEGPANIVEVKATVSSPDRKMDHSLNKAVNSELDRAIPLVLNRMQGPMGNLDDDDLRKELEQALVDELAKNLGETIDQMGTSSIDDDDLGKLIEREFSVMKQYFQTQPPMHREPSSRKTSPPRTTTSTRPTTTSVHITPEATTEWWMTTTHPTTTKTTTRRTTTAARTWTTPSSTTTSTSATTHPTKTTRPTTTKPWWMSTTPHTATTTRPTTTEPWWMSTTPHAATTSRPTTVKPEAMTTPWWMSTSPPTTSTTRPVTTTSRPTTTPPWWMVTTSSEVTTSRPTTTTRTAPWWMSTSPSTTRTTRPSSTTQWWMTTTPPVDVVTRPTAAATETWTTPWWMASPSTTVSTTQPTTRTRPTTTTPRSSPTTSRATTAEARPTTTTARPTTTTPTPMTTTSQPSTTVTTEATRPRATTSRATTASIRPTQTTSATISLVPESSATTLPPWRPTTTTTRSVVFFTTTSAPGRWRTTEVTFRTVPLHEQVRRRTFVLGNITIAPTRTFYESFQPCPTVNDPSDTNRTDVLFLLDSSNAFNQQKFMHAIKLIIETVSQFRNIGPNGTQVSLVQFNTEPYLEFSLRKHNCKQWLIDDIADTDYMQGGSMLGKAVEKVSRFAFTKNRGDRPDAENVLVILTDGQSDDRIQEPVAKKHNLTVLVIATLEANPYWPFLKSQRLVVCYSFGADSSNRFFAILDFNGRSAPGSIAVFTTWVQGKQKDVKRQNKVRNQQIVPTVLQISLNVPPGYEGVAVVKGQEDKEECTKPIWCDSSSDSIERADFQVQPPGTNYTLILHLKHSVPLVTGGDRAYLLQCYIGKPSEDQELTADLGVMKGELMIAETISLLSVPPTCVYSIRKDSADGPIVKNAYVGQTVYHRWECDGGEEANNVYGIQIHDCFASDDVDKNFQRHTKFPDSLTAYAESKAFAFTEADQLKFVCKLSLCTRDGDGCEGVTPPVCGGNSPEQLVTRRIRHQNSAMEGALSSALSTRVGVATSIPSTLKGRLTNLLSSGGSWIVLALLAIIATVGTVVLSRFALSSPYATTTCSDPETMTSPPTSPFPSLFSSPPMSPTPRESGQFLMSFLIL</sequence>
<dbReference type="CDD" id="cd01450">
    <property type="entry name" value="vWFA_subfamily_ECM"/>
    <property type="match status" value="1"/>
</dbReference>
<dbReference type="AlphaFoldDB" id="A0A0N4WZQ7"/>
<feature type="compositionally biased region" description="Polar residues" evidence="2">
    <location>
        <begin position="230"/>
        <end position="243"/>
    </location>
</feature>
<name>A0A0N4WZQ7_HAEPC</name>
<protein>
    <submittedName>
        <fullName evidence="5">VWFA domain-containing protein</fullName>
    </submittedName>
</protein>
<keyword evidence="3" id="KW-0472">Membrane</keyword>
<feature type="compositionally biased region" description="Low complexity" evidence="2">
    <location>
        <begin position="1056"/>
        <end position="1072"/>
    </location>
</feature>
<dbReference type="InterPro" id="IPR051962">
    <property type="entry name" value="Cuticlin"/>
</dbReference>
<dbReference type="PANTHER" id="PTHR22907:SF40">
    <property type="entry name" value="TRANSMEMBRANE PROTEIN-RELATED"/>
    <property type="match status" value="1"/>
</dbReference>
<dbReference type="InterPro" id="IPR002035">
    <property type="entry name" value="VWF_A"/>
</dbReference>
<dbReference type="OMA" id="FNWQMQQ"/>
<evidence type="ECO:0000259" key="4">
    <source>
        <dbReference type="PROSITE" id="PS50234"/>
    </source>
</evidence>
<dbReference type="PRINTS" id="PR00453">
    <property type="entry name" value="VWFADOMAIN"/>
</dbReference>
<dbReference type="Gene3D" id="3.40.50.410">
    <property type="entry name" value="von Willebrand factor, type A domain"/>
    <property type="match status" value="1"/>
</dbReference>
<keyword evidence="1" id="KW-0732">Signal</keyword>
<dbReference type="Pfam" id="PF00092">
    <property type="entry name" value="VWA"/>
    <property type="match status" value="1"/>
</dbReference>
<feature type="transmembrane region" description="Helical" evidence="3">
    <location>
        <begin position="1017"/>
        <end position="1037"/>
    </location>
</feature>
<dbReference type="WBParaSite" id="HPLM_0001744501-mRNA-1">
    <property type="protein sequence ID" value="HPLM_0001744501-mRNA-1"/>
    <property type="gene ID" value="HPLM_0001744501"/>
</dbReference>
<evidence type="ECO:0000313" key="5">
    <source>
        <dbReference type="WBParaSite" id="HPLM_0001744501-mRNA-1"/>
    </source>
</evidence>
<feature type="compositionally biased region" description="Low complexity" evidence="2">
    <location>
        <begin position="250"/>
        <end position="325"/>
    </location>
</feature>
<dbReference type="SMART" id="SM00241">
    <property type="entry name" value="ZP"/>
    <property type="match status" value="1"/>
</dbReference>
<dbReference type="InterPro" id="IPR001507">
    <property type="entry name" value="ZP_dom"/>
</dbReference>
<dbReference type="InterPro" id="IPR057475">
    <property type="entry name" value="CUT_C"/>
</dbReference>
<feature type="region of interest" description="Disordered" evidence="2">
    <location>
        <begin position="353"/>
        <end position="443"/>
    </location>
</feature>
<feature type="compositionally biased region" description="Low complexity" evidence="2">
    <location>
        <begin position="164"/>
        <end position="227"/>
    </location>
</feature>